<evidence type="ECO:0000256" key="3">
    <source>
        <dbReference type="ARBA" id="ARBA00022729"/>
    </source>
</evidence>
<evidence type="ECO:0000313" key="5">
    <source>
        <dbReference type="EMBL" id="OGF78479.1"/>
    </source>
</evidence>
<dbReference type="PANTHER" id="PTHR30061">
    <property type="entry name" value="MALTOSE-BINDING PERIPLASMIC PROTEIN"/>
    <property type="match status" value="1"/>
</dbReference>
<accession>A0A1F5WS42</accession>
<dbReference type="SUPFAM" id="SSF53850">
    <property type="entry name" value="Periplasmic binding protein-like II"/>
    <property type="match status" value="1"/>
</dbReference>
<keyword evidence="4" id="KW-1133">Transmembrane helix</keyword>
<dbReference type="InterPro" id="IPR006059">
    <property type="entry name" value="SBP"/>
</dbReference>
<keyword evidence="4" id="KW-0812">Transmembrane</keyword>
<dbReference type="Proteomes" id="UP000178425">
    <property type="component" value="Unassembled WGS sequence"/>
</dbReference>
<evidence type="ECO:0000313" key="6">
    <source>
        <dbReference type="Proteomes" id="UP000178425"/>
    </source>
</evidence>
<organism evidence="5 6">
    <name type="scientific">Candidatus Giovannonibacteria bacterium RIFCSPHIGHO2_02_43_13</name>
    <dbReference type="NCBI Taxonomy" id="1798330"/>
    <lineage>
        <taxon>Bacteria</taxon>
        <taxon>Candidatus Giovannoniibacteriota</taxon>
    </lineage>
</organism>
<dbReference type="GO" id="GO:0042956">
    <property type="term" value="P:maltodextrin transmembrane transport"/>
    <property type="evidence" value="ECO:0007669"/>
    <property type="project" value="TreeGrafter"/>
</dbReference>
<dbReference type="GO" id="GO:1901982">
    <property type="term" value="F:maltose binding"/>
    <property type="evidence" value="ECO:0007669"/>
    <property type="project" value="TreeGrafter"/>
</dbReference>
<dbReference type="GO" id="GO:0055052">
    <property type="term" value="C:ATP-binding cassette (ABC) transporter complex, substrate-binding subunit-containing"/>
    <property type="evidence" value="ECO:0007669"/>
    <property type="project" value="TreeGrafter"/>
</dbReference>
<keyword evidence="2" id="KW-0813">Transport</keyword>
<evidence type="ECO:0000256" key="2">
    <source>
        <dbReference type="ARBA" id="ARBA00022448"/>
    </source>
</evidence>
<comment type="caution">
    <text evidence="5">The sequence shown here is derived from an EMBL/GenBank/DDBJ whole genome shotgun (WGS) entry which is preliminary data.</text>
</comment>
<name>A0A1F5WS42_9BACT</name>
<keyword evidence="4" id="KW-0472">Membrane</keyword>
<dbReference type="AlphaFoldDB" id="A0A1F5WS42"/>
<evidence type="ECO:0008006" key="7">
    <source>
        <dbReference type="Google" id="ProtNLM"/>
    </source>
</evidence>
<evidence type="ECO:0000256" key="4">
    <source>
        <dbReference type="SAM" id="Phobius"/>
    </source>
</evidence>
<reference evidence="5 6" key="1">
    <citation type="journal article" date="2016" name="Nat. Commun.">
        <title>Thousands of microbial genomes shed light on interconnected biogeochemical processes in an aquifer system.</title>
        <authorList>
            <person name="Anantharaman K."/>
            <person name="Brown C.T."/>
            <person name="Hug L.A."/>
            <person name="Sharon I."/>
            <person name="Castelle C.J."/>
            <person name="Probst A.J."/>
            <person name="Thomas B.C."/>
            <person name="Singh A."/>
            <person name="Wilkins M.J."/>
            <person name="Karaoz U."/>
            <person name="Brodie E.L."/>
            <person name="Williams K.H."/>
            <person name="Hubbard S.S."/>
            <person name="Banfield J.F."/>
        </authorList>
    </citation>
    <scope>NUCLEOTIDE SEQUENCE [LARGE SCALE GENOMIC DNA]</scope>
</reference>
<feature type="transmembrane region" description="Helical" evidence="4">
    <location>
        <begin position="6"/>
        <end position="27"/>
    </location>
</feature>
<dbReference type="GO" id="GO:0015768">
    <property type="term" value="P:maltose transport"/>
    <property type="evidence" value="ECO:0007669"/>
    <property type="project" value="TreeGrafter"/>
</dbReference>
<keyword evidence="3" id="KW-0732">Signal</keyword>
<gene>
    <name evidence="5" type="ORF">A2W54_03990</name>
</gene>
<comment type="similarity">
    <text evidence="1">Belongs to the bacterial solute-binding protein 1 family.</text>
</comment>
<dbReference type="Pfam" id="PF01547">
    <property type="entry name" value="SBP_bac_1"/>
    <property type="match status" value="1"/>
</dbReference>
<evidence type="ECO:0000256" key="1">
    <source>
        <dbReference type="ARBA" id="ARBA00008520"/>
    </source>
</evidence>
<dbReference type="EMBL" id="MFHI01000027">
    <property type="protein sequence ID" value="OGF78479.1"/>
    <property type="molecule type" value="Genomic_DNA"/>
</dbReference>
<protein>
    <recommendedName>
        <fullName evidence="7">ABC transporter substrate-binding protein</fullName>
    </recommendedName>
</protein>
<dbReference type="Gene3D" id="3.40.190.10">
    <property type="entry name" value="Periplasmic binding protein-like II"/>
    <property type="match status" value="1"/>
</dbReference>
<proteinExistence type="inferred from homology"/>
<sequence length="428" mass="46766">MSKFQVGIILGAIVLLTVAVLIITGILPGLRGDENAGGNIVMWGFEDENVFNNPFHEFGQSRPNVIIRYQKKNRVDFEGEFLNAIARGESPDIIVFPSNLLSKHKDKLSFAPSSQITEREITQQFVESANSFLGQQNDILGIPLYGDSLVLYFNKDIFTKNLVTMPPKTWNEFLNLAQKMTSKDSSGNILVSGAALGRASNINNATGILTALFLQAGEKIVNEKGATVLGDLPQDSNAQVRPAEEALRFFADFANPTKTAQSWSAALPEARDTFTGGKLAMYLGFSGEYDLIRSKNPHLNFGVSALPQLSKEARPITSGQLFALSVPMASKNQNLAWSLAKFLTASKISALFAASKNNVSPRRDVLPSYSGDSVKSVFAESILALKIWNDPDPVRSEGILRTMIEDLALGKSTMRDAIDKAKAKFNQR</sequence>
<dbReference type="PANTHER" id="PTHR30061:SF50">
    <property type="entry name" value="MALTOSE_MALTODEXTRIN-BINDING PERIPLASMIC PROTEIN"/>
    <property type="match status" value="1"/>
</dbReference>